<gene>
    <name evidence="2" type="ORF">ABB55_04500</name>
</gene>
<protein>
    <recommendedName>
        <fullName evidence="1">Flavin reductase like domain-containing protein</fullName>
    </recommendedName>
</protein>
<dbReference type="PANTHER" id="PTHR43812:SF2">
    <property type="entry name" value="FLAVIN REDUCTASE LIKE DOMAIN-CONTAINING PROTEIN"/>
    <property type="match status" value="1"/>
</dbReference>
<dbReference type="InterPro" id="IPR012349">
    <property type="entry name" value="Split_barrel_FMN-bd"/>
</dbReference>
<sequence>MFFRPEARPTDRLPHDPFKAIVAPRPIGWIGSIDAEGRANLAPYSFFNAIGSHPPLVMFSSEGLKDSVTNIRATGEFTASLATWDLRHAMNASSAPLPHGTSEFEATGLTPVPGQIVRAPRVGESPVALECRAIEIKALVDLDGRPIGNHMVIGQVVGIHIDDAYVIAGRFDLARARPITRCGYKDYAVVTELFALDRPPGAD</sequence>
<dbReference type="SMART" id="SM00903">
    <property type="entry name" value="Flavin_Reduct"/>
    <property type="match status" value="1"/>
</dbReference>
<dbReference type="InterPro" id="IPR002563">
    <property type="entry name" value="Flavin_Rdtase-like_dom"/>
</dbReference>
<accession>A0A0P6VHQ9</accession>
<dbReference type="Pfam" id="PF01613">
    <property type="entry name" value="Flavin_Reduct"/>
    <property type="match status" value="1"/>
</dbReference>
<proteinExistence type="predicted"/>
<keyword evidence="3" id="KW-1185">Reference proteome</keyword>
<feature type="domain" description="Flavin reductase like" evidence="1">
    <location>
        <begin position="20"/>
        <end position="173"/>
    </location>
</feature>
<name>A0A0P6VHQ9_9HYPH</name>
<dbReference type="GO" id="GO:0010181">
    <property type="term" value="F:FMN binding"/>
    <property type="evidence" value="ECO:0007669"/>
    <property type="project" value="InterPro"/>
</dbReference>
<dbReference type="AlphaFoldDB" id="A0A0P6VHQ9"/>
<evidence type="ECO:0000313" key="2">
    <source>
        <dbReference type="EMBL" id="KPL51578.1"/>
    </source>
</evidence>
<organism evidence="2 3">
    <name type="scientific">Prosthecodimorpha hirschii</name>
    <dbReference type="NCBI Taxonomy" id="665126"/>
    <lineage>
        <taxon>Bacteria</taxon>
        <taxon>Pseudomonadati</taxon>
        <taxon>Pseudomonadota</taxon>
        <taxon>Alphaproteobacteria</taxon>
        <taxon>Hyphomicrobiales</taxon>
        <taxon>Ancalomicrobiaceae</taxon>
        <taxon>Prosthecodimorpha</taxon>
    </lineage>
</organism>
<dbReference type="PANTHER" id="PTHR43812">
    <property type="entry name" value="BLR2425 PROTEIN"/>
    <property type="match status" value="1"/>
</dbReference>
<evidence type="ECO:0000259" key="1">
    <source>
        <dbReference type="SMART" id="SM00903"/>
    </source>
</evidence>
<reference evidence="2 3" key="1">
    <citation type="submission" date="2015-09" db="EMBL/GenBank/DDBJ databases">
        <authorList>
            <person name="Jackson K.R."/>
            <person name="Lunt B.L."/>
            <person name="Fisher J.N.B."/>
            <person name="Gardner A.V."/>
            <person name="Bailey M.E."/>
            <person name="Deus L.M."/>
            <person name="Earl A.S."/>
            <person name="Gibby P.D."/>
            <person name="Hartmann K.A."/>
            <person name="Liu J.E."/>
            <person name="Manci A.M."/>
            <person name="Nielsen D.A."/>
            <person name="Solomon M.B."/>
            <person name="Breakwell D.P."/>
            <person name="Burnett S.H."/>
            <person name="Grose J.H."/>
        </authorList>
    </citation>
    <scope>NUCLEOTIDE SEQUENCE [LARGE SCALE GENOMIC DNA]</scope>
    <source>
        <strain evidence="2 3">16</strain>
    </source>
</reference>
<reference evidence="2 3" key="2">
    <citation type="submission" date="2015-10" db="EMBL/GenBank/DDBJ databases">
        <title>Draft Genome Sequence of Prosthecomicrobium hirschii ATCC 27832.</title>
        <authorList>
            <person name="Daniel J."/>
            <person name="Givan S.A."/>
            <person name="Brun Y.V."/>
            <person name="Brown P.J."/>
        </authorList>
    </citation>
    <scope>NUCLEOTIDE SEQUENCE [LARGE SCALE GENOMIC DNA]</scope>
    <source>
        <strain evidence="2 3">16</strain>
    </source>
</reference>
<dbReference type="Gene3D" id="2.30.110.10">
    <property type="entry name" value="Electron Transport, Fmn-binding Protein, Chain A"/>
    <property type="match status" value="1"/>
</dbReference>
<comment type="caution">
    <text evidence="2">The sequence shown here is derived from an EMBL/GenBank/DDBJ whole genome shotgun (WGS) entry which is preliminary data.</text>
</comment>
<dbReference type="SUPFAM" id="SSF50475">
    <property type="entry name" value="FMN-binding split barrel"/>
    <property type="match status" value="1"/>
</dbReference>
<dbReference type="GO" id="GO:0016646">
    <property type="term" value="F:oxidoreductase activity, acting on the CH-NH group of donors, NAD or NADP as acceptor"/>
    <property type="evidence" value="ECO:0007669"/>
    <property type="project" value="UniProtKB-ARBA"/>
</dbReference>
<dbReference type="EMBL" id="LJYW01000001">
    <property type="protein sequence ID" value="KPL51578.1"/>
    <property type="molecule type" value="Genomic_DNA"/>
</dbReference>
<evidence type="ECO:0000313" key="3">
    <source>
        <dbReference type="Proteomes" id="UP000048984"/>
    </source>
</evidence>
<dbReference type="STRING" id="665126.ABB55_04500"/>
<dbReference type="Proteomes" id="UP000048984">
    <property type="component" value="Unassembled WGS sequence"/>
</dbReference>
<dbReference type="RefSeq" id="WP_054357740.1">
    <property type="nucleotide sequence ID" value="NZ_LJYW01000001.1"/>
</dbReference>